<protein>
    <submittedName>
        <fullName evidence="4">Late secretory pathway protein AVL9</fullName>
    </submittedName>
</protein>
<dbReference type="PANTHER" id="PTHR31017:SF1">
    <property type="entry name" value="LATE SECRETORY PATHWAY PROTEIN AVL9 HOMOLOG"/>
    <property type="match status" value="1"/>
</dbReference>
<evidence type="ECO:0000259" key="3">
    <source>
        <dbReference type="PROSITE" id="PS50211"/>
    </source>
</evidence>
<gene>
    <name evidence="4" type="ORF">B9G98_00097</name>
</gene>
<dbReference type="InterPro" id="IPR037516">
    <property type="entry name" value="Tripartite_DENN"/>
</dbReference>
<accession>A0A2T0FBY4</accession>
<feature type="compositionally biased region" description="Basic and acidic residues" evidence="2">
    <location>
        <begin position="172"/>
        <end position="181"/>
    </location>
</feature>
<evidence type="ECO:0000256" key="2">
    <source>
        <dbReference type="SAM" id="MobiDB-lite"/>
    </source>
</evidence>
<feature type="compositionally biased region" description="Basic and acidic residues" evidence="2">
    <location>
        <begin position="141"/>
        <end position="159"/>
    </location>
</feature>
<comment type="similarity">
    <text evidence="1">Belongs to the AVL9 family.</text>
</comment>
<dbReference type="OrthoDB" id="26278at2759"/>
<dbReference type="GO" id="GO:0005737">
    <property type="term" value="C:cytoplasm"/>
    <property type="evidence" value="ECO:0007669"/>
    <property type="project" value="TreeGrafter"/>
</dbReference>
<feature type="region of interest" description="Disordered" evidence="2">
    <location>
        <begin position="1"/>
        <end position="275"/>
    </location>
</feature>
<feature type="compositionally biased region" description="Polar residues" evidence="2">
    <location>
        <begin position="82"/>
        <end position="91"/>
    </location>
</feature>
<sequence length="980" mass="107690">MGPKRKNNKNSRGGRGSVASRVAQFEAAAAGSNTKSSKSSKSNKTSDTSDEAGITAQKNSSPGVSVDSSDRDSTVDPANDPLASSTHQNSDPKPAEDGILSKEDTQKENNSRDENDACEYTTSGDILEESKQARSTQPEGEPEHEAAAAGENHEQKLEEEQPSSLEPTAEQNARELHRSETSDNPEVPAEPEPEPVAEMSPKFESSSLESPTQKSPKSISKSTTAQHDAVVEDEPTPDIINSGVESLQPDTNASIEIVGSESENGPSSLEADTPQLAPSPLPQHEEGFLLQDNDDDDDGVEIIETQNVTYVGGSRPVFVKPVLVAPTEDDFKANIDPNTYFADPEDTVIEEATSSPCPSHPTQRVRMVGRAASVVSPSIASSVQVVQVGQKGSPSSQGVIKQNMVKHKEVQVPVATSLSEDAEILGVAVVGFHHTRGPEIEYWVGPDGDQSDLWPYLPFQSLPDGSHSFEESICYFTLLYDRRQHRGPNPTPERDEEGHIIDSSDFNDVTTLFAVSCSRQVATADLEHAPKDATRSSVHKSIVVVARKPVFSLIKEKLTVVTRSYFEQGQFDDRTIIDRFYENLVHLYSLPQSDSDFQVGINVRDFFYRFGVNVMVIFKALLMEKRILFYGSDTDLLCTFQFALISLIPNLLNHLEDCGSPLLSNYETNLVKPTYMQSSNRDSMLKFMGLPLHVFAAGGIFNPFVPLQQLDELTRKETQYGLFGSTNQLFLTAANADVIVNIDQNSVDIVNTELTSALALSSADKAFIQPIASAVVKSWDGDNKWQPRSLGYLGSDDYIRQQFEDYLLGLLASVKYEAYLQRLGPEPPKIFTRDFAPNPLKAFNLAWASQWKLTNNYRIFNKFTDDELFDIIEPAHVATIKNRARIDAISDPSQYSAPKEDKVKGFFSGLFKRSAPSEKTTSEMATSEKTVDDSMPEPSAASPDLPSTPTKTSDSEQDGKEVTPPAEEAPPSPHKLMFWR</sequence>
<comment type="caution">
    <text evidence="4">The sequence shown here is derived from an EMBL/GenBank/DDBJ whole genome shotgun (WGS) entry which is preliminary data.</text>
</comment>
<feature type="compositionally biased region" description="Polar residues" evidence="2">
    <location>
        <begin position="917"/>
        <end position="928"/>
    </location>
</feature>
<dbReference type="RefSeq" id="XP_024662423.1">
    <property type="nucleotide sequence ID" value="XM_024806655.1"/>
</dbReference>
<reference evidence="4 5" key="1">
    <citation type="submission" date="2017-04" db="EMBL/GenBank/DDBJ databases">
        <title>Genome sequencing of [Candida] sorbophila.</title>
        <authorList>
            <person name="Ahn J.O."/>
        </authorList>
    </citation>
    <scope>NUCLEOTIDE SEQUENCE [LARGE SCALE GENOMIC DNA]</scope>
    <source>
        <strain evidence="4 5">DS02</strain>
    </source>
</reference>
<name>A0A2T0FBY4_9ASCO</name>
<dbReference type="Proteomes" id="UP000238350">
    <property type="component" value="Unassembled WGS sequence"/>
</dbReference>
<evidence type="ECO:0000313" key="5">
    <source>
        <dbReference type="Proteomes" id="UP000238350"/>
    </source>
</evidence>
<dbReference type="PROSITE" id="PS50211">
    <property type="entry name" value="DENN"/>
    <property type="match status" value="1"/>
</dbReference>
<dbReference type="InterPro" id="IPR051731">
    <property type="entry name" value="DENND11/AVL9_GEFs"/>
</dbReference>
<feature type="compositionally biased region" description="Polar residues" evidence="2">
    <location>
        <begin position="243"/>
        <end position="254"/>
    </location>
</feature>
<organism evidence="4 5">
    <name type="scientific">Wickerhamiella sorbophila</name>
    <dbReference type="NCBI Taxonomy" id="45607"/>
    <lineage>
        <taxon>Eukaryota</taxon>
        <taxon>Fungi</taxon>
        <taxon>Dikarya</taxon>
        <taxon>Ascomycota</taxon>
        <taxon>Saccharomycotina</taxon>
        <taxon>Dipodascomycetes</taxon>
        <taxon>Dipodascales</taxon>
        <taxon>Trichomonascaceae</taxon>
        <taxon>Wickerhamiella</taxon>
    </lineage>
</organism>
<feature type="compositionally biased region" description="Polar residues" evidence="2">
    <location>
        <begin position="203"/>
        <end position="226"/>
    </location>
</feature>
<dbReference type="AlphaFoldDB" id="A0A2T0FBY4"/>
<dbReference type="PANTHER" id="PTHR31017">
    <property type="entry name" value="LATE SECRETORY PATHWAY PROTEIN AVL9-RELATED"/>
    <property type="match status" value="1"/>
</dbReference>
<keyword evidence="5" id="KW-1185">Reference proteome</keyword>
<evidence type="ECO:0000256" key="1">
    <source>
        <dbReference type="ARBA" id="ARBA00038178"/>
    </source>
</evidence>
<feature type="compositionally biased region" description="Polar residues" evidence="2">
    <location>
        <begin position="162"/>
        <end position="171"/>
    </location>
</feature>
<dbReference type="EMBL" id="NDIQ01000001">
    <property type="protein sequence ID" value="PRT52477.1"/>
    <property type="molecule type" value="Genomic_DNA"/>
</dbReference>
<proteinExistence type="inferred from homology"/>
<dbReference type="Gene3D" id="3.40.50.11500">
    <property type="match status" value="1"/>
</dbReference>
<feature type="compositionally biased region" description="Low complexity" evidence="2">
    <location>
        <begin position="32"/>
        <end position="46"/>
    </location>
</feature>
<dbReference type="InterPro" id="IPR043153">
    <property type="entry name" value="DENN_C"/>
</dbReference>
<feature type="compositionally biased region" description="Basic and acidic residues" evidence="2">
    <location>
        <begin position="93"/>
        <end position="115"/>
    </location>
</feature>
<feature type="region of interest" description="Disordered" evidence="2">
    <location>
        <begin position="915"/>
        <end position="980"/>
    </location>
</feature>
<evidence type="ECO:0000313" key="4">
    <source>
        <dbReference type="EMBL" id="PRT52477.1"/>
    </source>
</evidence>
<dbReference type="GeneID" id="36513846"/>
<feature type="domain" description="UDENN" evidence="3">
    <location>
        <begin position="425"/>
        <end position="878"/>
    </location>
</feature>
<dbReference type="InterPro" id="IPR018307">
    <property type="entry name" value="ABL9/DENND6_dom"/>
</dbReference>
<dbReference type="Pfam" id="PF09794">
    <property type="entry name" value="Avl9"/>
    <property type="match status" value="1"/>
</dbReference>